<evidence type="ECO:0000313" key="4">
    <source>
        <dbReference type="EMBL" id="SFK36758.1"/>
    </source>
</evidence>
<dbReference type="InterPro" id="IPR002575">
    <property type="entry name" value="Aminoglycoside_PTrfase"/>
</dbReference>
<dbReference type="Gene3D" id="3.90.1200.10">
    <property type="match status" value="1"/>
</dbReference>
<dbReference type="STRING" id="45496.SAMN04488079_10946"/>
<proteinExistence type="predicted"/>
<gene>
    <name evidence="4" type="ORF">SAMN04488079_10946</name>
</gene>
<dbReference type="PANTHER" id="PTHR33540:SF1">
    <property type="entry name" value="N-ACETYLMURAMATE_N-ACETYLGLUCOSAMINE KINASE"/>
    <property type="match status" value="1"/>
</dbReference>
<protein>
    <recommendedName>
        <fullName evidence="3">Aminoglycoside phosphotransferase domain-containing protein</fullName>
    </recommendedName>
</protein>
<dbReference type="AlphaFoldDB" id="A0A1I3YY43"/>
<accession>A0A1I3YY43</accession>
<keyword evidence="2" id="KW-0067">ATP-binding</keyword>
<dbReference type="Pfam" id="PF01636">
    <property type="entry name" value="APH"/>
    <property type="match status" value="1"/>
</dbReference>
<feature type="domain" description="Aminoglycoside phosphotransferase" evidence="3">
    <location>
        <begin position="27"/>
        <end position="244"/>
    </location>
</feature>
<dbReference type="OrthoDB" id="9809275at2"/>
<organism evidence="4 5">
    <name type="scientific">Methylophaga sulfidovorans</name>
    <dbReference type="NCBI Taxonomy" id="45496"/>
    <lineage>
        <taxon>Bacteria</taxon>
        <taxon>Pseudomonadati</taxon>
        <taxon>Pseudomonadota</taxon>
        <taxon>Gammaproteobacteria</taxon>
        <taxon>Thiotrichales</taxon>
        <taxon>Piscirickettsiaceae</taxon>
        <taxon>Methylophaga</taxon>
    </lineage>
</organism>
<dbReference type="GO" id="GO:0005524">
    <property type="term" value="F:ATP binding"/>
    <property type="evidence" value="ECO:0007669"/>
    <property type="project" value="UniProtKB-KW"/>
</dbReference>
<dbReference type="PANTHER" id="PTHR33540">
    <property type="entry name" value="TRNA THREONYLCARBAMOYLADENOSINE BIOSYNTHESIS PROTEIN TSAE"/>
    <property type="match status" value="1"/>
</dbReference>
<evidence type="ECO:0000256" key="2">
    <source>
        <dbReference type="ARBA" id="ARBA00022840"/>
    </source>
</evidence>
<evidence type="ECO:0000259" key="3">
    <source>
        <dbReference type="Pfam" id="PF01636"/>
    </source>
</evidence>
<dbReference type="InterPro" id="IPR011009">
    <property type="entry name" value="Kinase-like_dom_sf"/>
</dbReference>
<evidence type="ECO:0000256" key="1">
    <source>
        <dbReference type="ARBA" id="ARBA00022741"/>
    </source>
</evidence>
<dbReference type="Gene3D" id="3.30.200.20">
    <property type="entry name" value="Phosphorylase Kinase, domain 1"/>
    <property type="match status" value="1"/>
</dbReference>
<dbReference type="Proteomes" id="UP000198924">
    <property type="component" value="Unassembled WGS sequence"/>
</dbReference>
<sequence length="330" mass="38593">MNNVTNDARFEQLKSWVEKLFPDDRLTITVASSDASFRRYFRLKQNDNSYIVMDAPPEHEDISSFINVDEFLSQYDVAVPHLYAKDEDNGYLLLSDFGDTSFLKSLTSVNADELYRKAIDELVAMQKTNTINTTLPDYDEAKLREEMSLFPDWFLTRHLSLQAPKTLTAVYDFLIDEIKKQPSCFVHRDYHSRNLMMCADNTLGIIDFQDAVIGPITYDLVSLLKDCYIQWPAEQQQKWLNYYKEQAINNKLITTSQGNDLQRWFDLTGLQRHLKVLGIFCRLNYRDGKANYLNDLPLTLHYVLEVCERYKELETLYEFLTSTPEIMAIK</sequence>
<keyword evidence="1" id="KW-0547">Nucleotide-binding</keyword>
<keyword evidence="5" id="KW-1185">Reference proteome</keyword>
<name>A0A1I3YY43_9GAMM</name>
<reference evidence="5" key="1">
    <citation type="submission" date="2016-10" db="EMBL/GenBank/DDBJ databases">
        <authorList>
            <person name="Varghese N."/>
            <person name="Submissions S."/>
        </authorList>
    </citation>
    <scope>NUCLEOTIDE SEQUENCE [LARGE SCALE GENOMIC DNA]</scope>
    <source>
        <strain evidence="5">DSM 11578</strain>
    </source>
</reference>
<dbReference type="EMBL" id="FOSH01000009">
    <property type="protein sequence ID" value="SFK36758.1"/>
    <property type="molecule type" value="Genomic_DNA"/>
</dbReference>
<dbReference type="SUPFAM" id="SSF56112">
    <property type="entry name" value="Protein kinase-like (PK-like)"/>
    <property type="match status" value="1"/>
</dbReference>
<dbReference type="RefSeq" id="WP_091713714.1">
    <property type="nucleotide sequence ID" value="NZ_FOSH01000009.1"/>
</dbReference>
<evidence type="ECO:0000313" key="5">
    <source>
        <dbReference type="Proteomes" id="UP000198924"/>
    </source>
</evidence>